<gene>
    <name evidence="5" type="ORF">B1A_21903</name>
</gene>
<reference evidence="5" key="1">
    <citation type="submission" date="2013-08" db="EMBL/GenBank/DDBJ databases">
        <authorList>
            <person name="Mendez C."/>
            <person name="Richter M."/>
            <person name="Ferrer M."/>
            <person name="Sanchez J."/>
        </authorList>
    </citation>
    <scope>NUCLEOTIDE SEQUENCE</scope>
</reference>
<dbReference type="EMBL" id="AUZX01016193">
    <property type="protein sequence ID" value="EQD26352.1"/>
    <property type="molecule type" value="Genomic_DNA"/>
</dbReference>
<comment type="caution">
    <text evidence="5">The sequence shown here is derived from an EMBL/GenBank/DDBJ whole genome shotgun (WGS) entry which is preliminary data.</text>
</comment>
<keyword evidence="2" id="KW-0378">Hydrolase</keyword>
<evidence type="ECO:0000256" key="3">
    <source>
        <dbReference type="ARBA" id="ARBA00022839"/>
    </source>
</evidence>
<accession>T0Y313</accession>
<keyword evidence="3" id="KW-0269">Exonuclease</keyword>
<feature type="non-terminal residue" evidence="5">
    <location>
        <position position="1"/>
    </location>
</feature>
<dbReference type="PANTHER" id="PTHR30337:SF0">
    <property type="entry name" value="NUCLEASE SBCCD SUBUNIT D"/>
    <property type="match status" value="1"/>
</dbReference>
<proteinExistence type="predicted"/>
<dbReference type="PANTHER" id="PTHR30337">
    <property type="entry name" value="COMPONENT OF ATP-DEPENDENT DSDNA EXONUCLEASE"/>
    <property type="match status" value="1"/>
</dbReference>
<evidence type="ECO:0000313" key="5">
    <source>
        <dbReference type="EMBL" id="EQD26352.1"/>
    </source>
</evidence>
<feature type="non-terminal residue" evidence="5">
    <location>
        <position position="274"/>
    </location>
</feature>
<keyword evidence="1" id="KW-0540">Nuclease</keyword>
<dbReference type="AlphaFoldDB" id="T0Y313"/>
<dbReference type="GO" id="GO:0004527">
    <property type="term" value="F:exonuclease activity"/>
    <property type="evidence" value="ECO:0007669"/>
    <property type="project" value="UniProtKB-KW"/>
</dbReference>
<evidence type="ECO:0000259" key="4">
    <source>
        <dbReference type="Pfam" id="PF00149"/>
    </source>
</evidence>
<feature type="domain" description="Calcineurin-like phosphoesterase" evidence="4">
    <location>
        <begin position="22"/>
        <end position="225"/>
    </location>
</feature>
<dbReference type="InterPro" id="IPR029052">
    <property type="entry name" value="Metallo-depent_PP-like"/>
</dbReference>
<dbReference type="SUPFAM" id="SSF56300">
    <property type="entry name" value="Metallo-dependent phosphatases"/>
    <property type="match status" value="1"/>
</dbReference>
<dbReference type="InterPro" id="IPR041796">
    <property type="entry name" value="Mre11_N"/>
</dbReference>
<dbReference type="Pfam" id="PF00149">
    <property type="entry name" value="Metallophos"/>
    <property type="match status" value="1"/>
</dbReference>
<protein>
    <submittedName>
        <fullName evidence="5">Metallophosphoesterase</fullName>
    </submittedName>
</protein>
<dbReference type="Gene3D" id="3.60.21.10">
    <property type="match status" value="1"/>
</dbReference>
<reference evidence="5" key="2">
    <citation type="journal article" date="2014" name="ISME J.">
        <title>Microbial stratification in low pH oxic and suboxic macroscopic growths along an acid mine drainage.</title>
        <authorList>
            <person name="Mendez-Garcia C."/>
            <person name="Mesa V."/>
            <person name="Sprenger R.R."/>
            <person name="Richter M."/>
            <person name="Diez M.S."/>
            <person name="Solano J."/>
            <person name="Bargiela R."/>
            <person name="Golyshina O.V."/>
            <person name="Manteca A."/>
            <person name="Ramos J.L."/>
            <person name="Gallego J.R."/>
            <person name="Llorente I."/>
            <person name="Martins Dos Santos V.A."/>
            <person name="Jensen O.N."/>
            <person name="Pelaez A.I."/>
            <person name="Sanchez J."/>
            <person name="Ferrer M."/>
        </authorList>
    </citation>
    <scope>NUCLEOTIDE SEQUENCE</scope>
</reference>
<dbReference type="CDD" id="cd00840">
    <property type="entry name" value="MPP_Mre11_N"/>
    <property type="match status" value="1"/>
</dbReference>
<dbReference type="InterPro" id="IPR050535">
    <property type="entry name" value="DNA_Repair-Maintenance_Comp"/>
</dbReference>
<evidence type="ECO:0000256" key="1">
    <source>
        <dbReference type="ARBA" id="ARBA00022722"/>
    </source>
</evidence>
<sequence>PSADLGRTPAVPLRFVMARDRFRFAHLADAHIGAWPREAEVRAELRATVLRALEIVEERDCDFLLISGDLFHVPVPDPAEAEPVARALKRLTDAGRRIYAIYGSHDYVAHRTSWLDVLAASGVFIKVAPEEVRAEGQPWRLPFLTDTATQARIAGVSGRSHGYDRSHFLDMDPTDFLAGEAFRIFQFHAAIDDYLPEGLLEHIHGLRAADLPPGCDYYAGGHIHRTYQGEGPGGGLLVNPGAVFGTSRTDIESIVLGRTIAGLSLVEVEDGRVR</sequence>
<name>T0Y313_9ZZZZ</name>
<organism evidence="5">
    <name type="scientific">mine drainage metagenome</name>
    <dbReference type="NCBI Taxonomy" id="410659"/>
    <lineage>
        <taxon>unclassified sequences</taxon>
        <taxon>metagenomes</taxon>
        <taxon>ecological metagenomes</taxon>
    </lineage>
</organism>
<evidence type="ECO:0000256" key="2">
    <source>
        <dbReference type="ARBA" id="ARBA00022801"/>
    </source>
</evidence>
<dbReference type="InterPro" id="IPR004843">
    <property type="entry name" value="Calcineurin-like_PHP"/>
</dbReference>